<accession>A0A428RUF2</accession>
<feature type="region of interest" description="Disordered" evidence="1">
    <location>
        <begin position="87"/>
        <end position="111"/>
    </location>
</feature>
<feature type="compositionally biased region" description="Acidic residues" evidence="1">
    <location>
        <begin position="101"/>
        <end position="111"/>
    </location>
</feature>
<comment type="caution">
    <text evidence="2">The sequence shown here is derived from an EMBL/GenBank/DDBJ whole genome shotgun (WGS) entry which is preliminary data.</text>
</comment>
<protein>
    <submittedName>
        <fullName evidence="2">Uncharacterized protein</fullName>
    </submittedName>
</protein>
<reference evidence="2 3" key="1">
    <citation type="submission" date="2017-06" db="EMBL/GenBank/DDBJ databases">
        <title>Comparative genomic analysis of Ambrosia Fusariam Clade fungi.</title>
        <authorList>
            <person name="Stajich J.E."/>
            <person name="Carrillo J."/>
            <person name="Kijimoto T."/>
            <person name="Eskalen A."/>
            <person name="O'Donnell K."/>
            <person name="Kasson M."/>
        </authorList>
    </citation>
    <scope>NUCLEOTIDE SEQUENCE [LARGE SCALE GENOMIC DNA]</scope>
    <source>
        <strain evidence="2 3">NRRL62606</strain>
    </source>
</reference>
<name>A0A428RUF2_9HYPO</name>
<sequence>MAAFAVAVVRSCSTCDERGGSTVENLLDEYITGLRRGLHLGHARPGAPMSPRGPWEAYDAGFKNGLCWGQEGAYGAGFNDGAGYGSDWDFDNADNGTPEQEATDETPESLNEDLLDEHWDEERYGLSEARCLGL</sequence>
<dbReference type="EMBL" id="NKCL01000127">
    <property type="protein sequence ID" value="RSL81178.1"/>
    <property type="molecule type" value="Genomic_DNA"/>
</dbReference>
<organism evidence="2 3">
    <name type="scientific">Fusarium floridanum</name>
    <dbReference type="NCBI Taxonomy" id="1325733"/>
    <lineage>
        <taxon>Eukaryota</taxon>
        <taxon>Fungi</taxon>
        <taxon>Dikarya</taxon>
        <taxon>Ascomycota</taxon>
        <taxon>Pezizomycotina</taxon>
        <taxon>Sordariomycetes</taxon>
        <taxon>Hypocreomycetidae</taxon>
        <taxon>Hypocreales</taxon>
        <taxon>Nectriaceae</taxon>
        <taxon>Fusarium</taxon>
        <taxon>Fusarium solani species complex</taxon>
    </lineage>
</organism>
<dbReference type="Proteomes" id="UP000287972">
    <property type="component" value="Unassembled WGS sequence"/>
</dbReference>
<proteinExistence type="predicted"/>
<evidence type="ECO:0000313" key="2">
    <source>
        <dbReference type="EMBL" id="RSL81178.1"/>
    </source>
</evidence>
<dbReference type="AlphaFoldDB" id="A0A428RUF2"/>
<gene>
    <name evidence="2" type="ORF">CEP51_006010</name>
</gene>
<evidence type="ECO:0000256" key="1">
    <source>
        <dbReference type="SAM" id="MobiDB-lite"/>
    </source>
</evidence>
<keyword evidence="3" id="KW-1185">Reference proteome</keyword>
<evidence type="ECO:0000313" key="3">
    <source>
        <dbReference type="Proteomes" id="UP000287972"/>
    </source>
</evidence>